<dbReference type="Pfam" id="PF08874">
    <property type="entry name" value="DUF1835"/>
    <property type="match status" value="1"/>
</dbReference>
<reference evidence="3 4" key="1">
    <citation type="submission" date="2020-09" db="EMBL/GenBank/DDBJ databases">
        <title>Characterization of Paenibacillus peoriae strain ZF390 with broad-spectrum antimicrobial activity as a potential biocontrol agent.</title>
        <authorList>
            <person name="Li L."/>
            <person name="Zhao Y."/>
            <person name="Li B."/>
            <person name="Xie X."/>
        </authorList>
    </citation>
    <scope>NUCLEOTIDE SEQUENCE [LARGE SCALE GENOMIC DNA]</scope>
    <source>
        <strain evidence="3 4">ZF390</strain>
    </source>
</reference>
<sequence>MFLSHNEPNFDEDYDEVFKGRRLRGFVRSVLEQAAALSDKNPKWANRILKQWANDVETSRNERLEHERTRERHVHLLFSQSAAGSMKVGLSGAGLRLESIVLSFNDQFSIGPLWRLETSEGQENRHSWLAERMMHYEFFHYANWEQRIEQMMVTLSEIPDDKSITIWCGSNADEQVGLRFALYLLRNRATPIRVINVTDTLEREPDDYLYNESPFPLSMGVVHSKEIERFIKRSEDELYVVCMEDRRRYEREWLELSEQDSVLRLWDNDRIVHVPEDYLDQALLDMISQIQLADNLEFVNTGKIIGQALTQWSQPRSDTFLEYRIQQLIAYGKLDFQGMPGMMNRYAVKIKE</sequence>
<organism evidence="3 4">
    <name type="scientific">Paenibacillus peoriae</name>
    <dbReference type="NCBI Taxonomy" id="59893"/>
    <lineage>
        <taxon>Bacteria</taxon>
        <taxon>Bacillati</taxon>
        <taxon>Bacillota</taxon>
        <taxon>Bacilli</taxon>
        <taxon>Bacillales</taxon>
        <taxon>Paenibacillaceae</taxon>
        <taxon>Paenibacillus</taxon>
    </lineage>
</organism>
<dbReference type="InterPro" id="IPR014973">
    <property type="entry name" value="DUF1835"/>
</dbReference>
<proteinExistence type="predicted"/>
<protein>
    <submittedName>
        <fullName evidence="3">DUF1835 domain-containing protein</fullName>
    </submittedName>
</protein>
<dbReference type="InterPro" id="IPR022123">
    <property type="entry name" value="DUF3658"/>
</dbReference>
<dbReference type="RefSeq" id="WP_134904485.1">
    <property type="nucleotide sequence ID" value="NZ_CP061172.1"/>
</dbReference>
<evidence type="ECO:0000259" key="1">
    <source>
        <dbReference type="Pfam" id="PF08874"/>
    </source>
</evidence>
<evidence type="ECO:0000313" key="4">
    <source>
        <dbReference type="Proteomes" id="UP000516384"/>
    </source>
</evidence>
<feature type="domain" description="DUF3658" evidence="2">
    <location>
        <begin position="243"/>
        <end position="346"/>
    </location>
</feature>
<dbReference type="AlphaFoldDB" id="A0A7H0YFH0"/>
<dbReference type="Pfam" id="PF12395">
    <property type="entry name" value="DUF3658"/>
    <property type="match status" value="1"/>
</dbReference>
<name>A0A7H0YFH0_9BACL</name>
<gene>
    <name evidence="3" type="ORF">IAQ67_12930</name>
</gene>
<feature type="domain" description="DUF1835" evidence="1">
    <location>
        <begin position="74"/>
        <end position="197"/>
    </location>
</feature>
<dbReference type="EMBL" id="CP061172">
    <property type="protein sequence ID" value="QNR69828.1"/>
    <property type="molecule type" value="Genomic_DNA"/>
</dbReference>
<accession>A0A7H0YFH0</accession>
<dbReference type="Proteomes" id="UP000516384">
    <property type="component" value="Chromosome"/>
</dbReference>
<evidence type="ECO:0000313" key="3">
    <source>
        <dbReference type="EMBL" id="QNR69828.1"/>
    </source>
</evidence>
<evidence type="ECO:0000259" key="2">
    <source>
        <dbReference type="Pfam" id="PF12395"/>
    </source>
</evidence>